<evidence type="ECO:0000313" key="2">
    <source>
        <dbReference type="EMBL" id="MBN7796442.1"/>
    </source>
</evidence>
<feature type="transmembrane region" description="Helical" evidence="1">
    <location>
        <begin position="121"/>
        <end position="138"/>
    </location>
</feature>
<dbReference type="Proteomes" id="UP000664303">
    <property type="component" value="Unassembled WGS sequence"/>
</dbReference>
<keyword evidence="1" id="KW-1133">Transmembrane helix</keyword>
<organism evidence="2 3">
    <name type="scientific">Parahaliea mediterranea</name>
    <dbReference type="NCBI Taxonomy" id="651086"/>
    <lineage>
        <taxon>Bacteria</taxon>
        <taxon>Pseudomonadati</taxon>
        <taxon>Pseudomonadota</taxon>
        <taxon>Gammaproteobacteria</taxon>
        <taxon>Cellvibrionales</taxon>
        <taxon>Halieaceae</taxon>
        <taxon>Parahaliea</taxon>
    </lineage>
</organism>
<dbReference type="AlphaFoldDB" id="A0A939ILY1"/>
<feature type="transmembrane region" description="Helical" evidence="1">
    <location>
        <begin position="307"/>
        <end position="327"/>
    </location>
</feature>
<keyword evidence="1" id="KW-0812">Transmembrane</keyword>
<dbReference type="RefSeq" id="WP_206559891.1">
    <property type="nucleotide sequence ID" value="NZ_JAFKCZ010000005.1"/>
</dbReference>
<feature type="transmembrane region" description="Helical" evidence="1">
    <location>
        <begin position="259"/>
        <end position="276"/>
    </location>
</feature>
<dbReference type="EMBL" id="JAFKCZ010000005">
    <property type="protein sequence ID" value="MBN7796442.1"/>
    <property type="molecule type" value="Genomic_DNA"/>
</dbReference>
<feature type="transmembrane region" description="Helical" evidence="1">
    <location>
        <begin position="334"/>
        <end position="352"/>
    </location>
</feature>
<evidence type="ECO:0000256" key="1">
    <source>
        <dbReference type="SAM" id="Phobius"/>
    </source>
</evidence>
<dbReference type="InterPro" id="IPR011990">
    <property type="entry name" value="TPR-like_helical_dom_sf"/>
</dbReference>
<reference evidence="2" key="1">
    <citation type="submission" date="2021-02" db="EMBL/GenBank/DDBJ databases">
        <title>PHA producing bacteria isolated from coastal sediment in Guangdong, Shenzhen.</title>
        <authorList>
            <person name="Zheng W."/>
            <person name="Yu S."/>
            <person name="Huang Y."/>
        </authorList>
    </citation>
    <scope>NUCLEOTIDE SEQUENCE</scope>
    <source>
        <strain evidence="2">TN14-10</strain>
    </source>
</reference>
<keyword evidence="3" id="KW-1185">Reference proteome</keyword>
<accession>A0A939ILY1</accession>
<dbReference type="SUPFAM" id="SSF48452">
    <property type="entry name" value="TPR-like"/>
    <property type="match status" value="1"/>
</dbReference>
<feature type="transmembrane region" description="Helical" evidence="1">
    <location>
        <begin position="96"/>
        <end position="114"/>
    </location>
</feature>
<sequence length="568" mass="63324">MSGVAIAHRRGDVVEALCWTLAGAVLFLSFGYTEMMGSDLWWHLAGGREILDQGSLWLRDTWSYTAAGERWRNHEWLSDLLFYGWQQAFGTASLVYWKWLVMLACYGGLQALLYRLSGSHPAALLLALLALAVAAPFIDMRPHLYSLLCTVVLLHLGLNRAPLWQFALLFLLWVNLHGGFIFGLLVLPLVLFPFDRPSWAALRRTVCYGLGCVAACLVNPDGVKVVLMPLTYALQADSPFRQIAEWLPPWLPGGIRSPLFFWLLPLLPAALLAYWLPPVRRQLSLPWWSLLLCLLTLAMALTSRRFIPLFGIGLAVFAAPVFGVGLHGLGGRRFLWLAAAVLVAGLLRLWPYPLASAPAYHYLTAEYTYPHRAVDVMLANDLRGRVFAYYNWGGYLHWRSDGDLAVYIDGRANTLYDDATYLNYVRILSGAPGWLGRVEGSGADFFLWPANRGDTAARIRAMLATGRWRVVHRGATAVLLARLRQEVPKPLAPGPDNVWRRVDRAGLDLAAGNAVAAAEMAAAILETVPYQRDACNVRGAALRRLGEEQAAREAMRACRRQFPSVYLR</sequence>
<evidence type="ECO:0000313" key="3">
    <source>
        <dbReference type="Proteomes" id="UP000664303"/>
    </source>
</evidence>
<name>A0A939ILY1_9GAMM</name>
<proteinExistence type="predicted"/>
<keyword evidence="1" id="KW-0472">Membrane</keyword>
<feature type="transmembrane region" description="Helical" evidence="1">
    <location>
        <begin position="168"/>
        <end position="194"/>
    </location>
</feature>
<gene>
    <name evidence="2" type="ORF">JYP50_07560</name>
</gene>
<protein>
    <submittedName>
        <fullName evidence="2">Uncharacterized protein</fullName>
    </submittedName>
</protein>
<feature type="transmembrane region" description="Helical" evidence="1">
    <location>
        <begin position="283"/>
        <end position="301"/>
    </location>
</feature>
<feature type="transmembrane region" description="Helical" evidence="1">
    <location>
        <begin position="12"/>
        <end position="32"/>
    </location>
</feature>
<comment type="caution">
    <text evidence="2">The sequence shown here is derived from an EMBL/GenBank/DDBJ whole genome shotgun (WGS) entry which is preliminary data.</text>
</comment>